<keyword evidence="2" id="KW-1185">Reference proteome</keyword>
<proteinExistence type="predicted"/>
<accession>A0A1Y1CJD0</accession>
<protein>
    <submittedName>
        <fullName evidence="1">Uncharacterized protein</fullName>
    </submittedName>
</protein>
<organism evidence="1 2">
    <name type="scientific">Labilibaculum antarcticum</name>
    <dbReference type="NCBI Taxonomy" id="1717717"/>
    <lineage>
        <taxon>Bacteria</taxon>
        <taxon>Pseudomonadati</taxon>
        <taxon>Bacteroidota</taxon>
        <taxon>Bacteroidia</taxon>
        <taxon>Marinilabiliales</taxon>
        <taxon>Marinifilaceae</taxon>
        <taxon>Labilibaculum</taxon>
    </lineage>
</organism>
<gene>
    <name evidence="1" type="ORF">ALGA_1718</name>
</gene>
<evidence type="ECO:0000313" key="1">
    <source>
        <dbReference type="EMBL" id="BAX80092.1"/>
    </source>
</evidence>
<dbReference type="AlphaFoldDB" id="A0A1Y1CJD0"/>
<sequence length="71" mass="8000">MLTCDEIAMRFVKKFNRKAHQGHHEEHKGKTGLPISFLELSLRRLSLKGSNIIAWGKMSEANVAPGIGRKE</sequence>
<reference evidence="2" key="2">
    <citation type="journal article" date="2020" name="Antonie Van Leeuwenhoek">
        <title>Labilibaculum antarcticum sp. nov., a novel facultative anaerobic, psychrotorelant bacterium isolated from marine sediment of Antarctica.</title>
        <authorList>
            <person name="Watanabe M."/>
            <person name="Kojima H."/>
            <person name="Fukui M."/>
        </authorList>
    </citation>
    <scope>NUCLEOTIDE SEQUENCE [LARGE SCALE GENOMIC DNA]</scope>
    <source>
        <strain evidence="2">SPP2</strain>
    </source>
</reference>
<name>A0A1Y1CJD0_9BACT</name>
<evidence type="ECO:0000313" key="2">
    <source>
        <dbReference type="Proteomes" id="UP000218267"/>
    </source>
</evidence>
<dbReference type="EMBL" id="AP018042">
    <property type="protein sequence ID" value="BAX80092.1"/>
    <property type="molecule type" value="Genomic_DNA"/>
</dbReference>
<dbReference type="Proteomes" id="UP000218267">
    <property type="component" value="Chromosome"/>
</dbReference>
<reference evidence="1 2" key="1">
    <citation type="journal article" date="2018" name="Mar. Genomics">
        <title>Complete genome sequence of Marinifilaceae bacterium strain SPP2, isolated from the Antarctic marine sediment.</title>
        <authorList>
            <person name="Watanabe M."/>
            <person name="Kojima H."/>
            <person name="Fukui M."/>
        </authorList>
    </citation>
    <scope>NUCLEOTIDE SEQUENCE [LARGE SCALE GENOMIC DNA]</scope>
    <source>
        <strain evidence="1 2">SPP2</strain>
    </source>
</reference>
<dbReference type="KEGG" id="mbas:ALGA_1718"/>